<feature type="domain" description="Serpin" evidence="4">
    <location>
        <begin position="462"/>
        <end position="822"/>
    </location>
</feature>
<dbReference type="GeneID" id="105367929"/>
<evidence type="ECO:0000256" key="1">
    <source>
        <dbReference type="ARBA" id="ARBA00022690"/>
    </source>
</evidence>
<dbReference type="InterPro" id="IPR042185">
    <property type="entry name" value="Serpin_sf_2"/>
</dbReference>
<dbReference type="Gene3D" id="2.30.39.10">
    <property type="entry name" value="Alpha-1-antitrypsin, domain 1"/>
    <property type="match status" value="2"/>
</dbReference>
<dbReference type="InterPro" id="IPR023796">
    <property type="entry name" value="Serpin_dom"/>
</dbReference>
<evidence type="ECO:0000256" key="3">
    <source>
        <dbReference type="RuleBase" id="RU000411"/>
    </source>
</evidence>
<gene>
    <name evidence="6" type="primary">LOC105367929</name>
</gene>
<dbReference type="InterPro" id="IPR036186">
    <property type="entry name" value="Serpin_sf"/>
</dbReference>
<dbReference type="InterPro" id="IPR023795">
    <property type="entry name" value="Serpin_CS"/>
</dbReference>
<dbReference type="SMART" id="SM00093">
    <property type="entry name" value="SERPIN"/>
    <property type="match status" value="2"/>
</dbReference>
<comment type="similarity">
    <text evidence="3">Belongs to the serpin family.</text>
</comment>
<dbReference type="KEGG" id="csol:105367929"/>
<proteinExistence type="inferred from homology"/>
<dbReference type="InterPro" id="IPR000215">
    <property type="entry name" value="Serpin_fam"/>
</dbReference>
<dbReference type="AlphaFoldDB" id="A0AAJ6YVC9"/>
<dbReference type="GO" id="GO:0005615">
    <property type="term" value="C:extracellular space"/>
    <property type="evidence" value="ECO:0007669"/>
    <property type="project" value="InterPro"/>
</dbReference>
<evidence type="ECO:0000259" key="4">
    <source>
        <dbReference type="SMART" id="SM00093"/>
    </source>
</evidence>
<dbReference type="Gene3D" id="3.30.497.10">
    <property type="entry name" value="Antithrombin, subunit I, domain 2"/>
    <property type="match status" value="2"/>
</dbReference>
<dbReference type="Proteomes" id="UP000695007">
    <property type="component" value="Unplaced"/>
</dbReference>
<dbReference type="RefSeq" id="XP_011505093.1">
    <property type="nucleotide sequence ID" value="XM_011506791.1"/>
</dbReference>
<feature type="domain" description="Serpin" evidence="4">
    <location>
        <begin position="43"/>
        <end position="401"/>
    </location>
</feature>
<keyword evidence="2" id="KW-0722">Serine protease inhibitor</keyword>
<sequence>MVIVVIVYPGASYLANITFNRTSHDDIDDFVPYQGEKFNDFDWKLLKSVAKSHHGNVLVSPISLKLSLILLYEGAQDTTAKELAAAMNLPALRFPTRDKFSKLLLSLQERNPEYELDIGTSIYMDKSILARQRYASIVKSFYNVDIINTNFSDTPLSAKMINNFVNNVTKGHISSLISNDAVLDDNLMFIVSALYFQGSWHRQPFSIENTIIGSFLMSALQTPFMQTNHRFYFAYIAELDSKILRLPYAGHKYAMYIILPRLPGQVDDVLQRITPSSVNSYAWIMQEVPVDILIPKFKFDFTSHLENTLRQLGIRDIFEDTATLIGILHSKSTSRRLVVTDIVQKAGIEVNERGTTAYTATEIEIGNKINGETFYANHPFLFYIEDEISGTILYMGVVNNPQEETGMVEATEPRGAPKSFAQMPPNFKEQAAESPVPGYMDAHADVARVGIGINDRQNYFNIELLQKLAQIQRGNVIVGTGSVKTALMILAEAAAGQTREQFESTLRLSSNPDEQRSIFGYTIDPYKDATNNIELKNAIKLWLATDVRLLKNYSDILHYFYKGEIQSVNFNNIGETIKIINEWAAQQTHGHINSIIDEGFFSTNTRIILTTAVYFKGVWLQAFDKTATSLRCFHVAAVGCKKVPLMENIAEYKYAYVPSIDAQVVQIPYKANEASMLILLPMHNGERALDDLTRNLAFTPISAILASLYDTELLLQIPRFSIINKVDLRESLEQLGIRDLFQKNANLTMAFPANTVKVNAVIHNARIDVNEEGTVASAITGVSVIPLMGSTTMTFRADKPFIFFLLDNQTNNILFAGRFTQPDD</sequence>
<name>A0AAJ6YVC9_9HYME</name>
<evidence type="ECO:0000313" key="5">
    <source>
        <dbReference type="Proteomes" id="UP000695007"/>
    </source>
</evidence>
<dbReference type="SUPFAM" id="SSF56574">
    <property type="entry name" value="Serpins"/>
    <property type="match status" value="2"/>
</dbReference>
<accession>A0AAJ6YVC9</accession>
<dbReference type="PROSITE" id="PS00284">
    <property type="entry name" value="SERPIN"/>
    <property type="match status" value="2"/>
</dbReference>
<organism evidence="5 6">
    <name type="scientific">Ceratosolen solmsi marchali</name>
    <dbReference type="NCBI Taxonomy" id="326594"/>
    <lineage>
        <taxon>Eukaryota</taxon>
        <taxon>Metazoa</taxon>
        <taxon>Ecdysozoa</taxon>
        <taxon>Arthropoda</taxon>
        <taxon>Hexapoda</taxon>
        <taxon>Insecta</taxon>
        <taxon>Pterygota</taxon>
        <taxon>Neoptera</taxon>
        <taxon>Endopterygota</taxon>
        <taxon>Hymenoptera</taxon>
        <taxon>Apocrita</taxon>
        <taxon>Proctotrupomorpha</taxon>
        <taxon>Chalcidoidea</taxon>
        <taxon>Agaonidae</taxon>
        <taxon>Agaoninae</taxon>
        <taxon>Ceratosolen</taxon>
    </lineage>
</organism>
<keyword evidence="5" id="KW-1185">Reference proteome</keyword>
<evidence type="ECO:0000256" key="2">
    <source>
        <dbReference type="ARBA" id="ARBA00022900"/>
    </source>
</evidence>
<dbReference type="PANTHER" id="PTHR11461:SF357">
    <property type="entry name" value="SERINE PROTEASE INHIBITOR 27A"/>
    <property type="match status" value="1"/>
</dbReference>
<dbReference type="PANTHER" id="PTHR11461">
    <property type="entry name" value="SERINE PROTEASE INHIBITOR, SERPIN"/>
    <property type="match status" value="1"/>
</dbReference>
<dbReference type="GO" id="GO:0004867">
    <property type="term" value="F:serine-type endopeptidase inhibitor activity"/>
    <property type="evidence" value="ECO:0007669"/>
    <property type="project" value="UniProtKB-KW"/>
</dbReference>
<keyword evidence="1" id="KW-0646">Protease inhibitor</keyword>
<dbReference type="CDD" id="cd19578">
    <property type="entry name" value="serpinK_insect_SRPN2-like"/>
    <property type="match status" value="1"/>
</dbReference>
<evidence type="ECO:0000313" key="6">
    <source>
        <dbReference type="RefSeq" id="XP_011505093.1"/>
    </source>
</evidence>
<dbReference type="InterPro" id="IPR042178">
    <property type="entry name" value="Serpin_sf_1"/>
</dbReference>
<dbReference type="Pfam" id="PF00079">
    <property type="entry name" value="Serpin"/>
    <property type="match status" value="2"/>
</dbReference>
<reference evidence="6" key="1">
    <citation type="submission" date="2025-08" db="UniProtKB">
        <authorList>
            <consortium name="RefSeq"/>
        </authorList>
    </citation>
    <scope>IDENTIFICATION</scope>
</reference>
<protein>
    <submittedName>
        <fullName evidence="6">LOW QUALITY PROTEIN: uncharacterized protein LOC105367929</fullName>
    </submittedName>
</protein>